<dbReference type="Proteomes" id="UP000015351">
    <property type="component" value="Unassembled WGS sequence"/>
</dbReference>
<dbReference type="STRING" id="1123360.thalar_02094"/>
<feature type="binding site" evidence="2">
    <location>
        <position position="59"/>
    </location>
    <ligand>
        <name>Cu cation</name>
        <dbReference type="ChEBI" id="CHEBI:23378"/>
    </ligand>
</feature>
<evidence type="ECO:0000256" key="2">
    <source>
        <dbReference type="PIRSR" id="PIRSR603782-1"/>
    </source>
</evidence>
<dbReference type="CDD" id="cd02968">
    <property type="entry name" value="SCO"/>
    <property type="match status" value="1"/>
</dbReference>
<dbReference type="eggNOG" id="COG1999">
    <property type="taxonomic scope" value="Bacteria"/>
</dbReference>
<evidence type="ECO:0000256" key="3">
    <source>
        <dbReference type="PIRSR" id="PIRSR603782-2"/>
    </source>
</evidence>
<feature type="binding site" evidence="2">
    <location>
        <position position="63"/>
    </location>
    <ligand>
        <name>Cu cation</name>
        <dbReference type="ChEBI" id="CHEBI:23378"/>
    </ligand>
</feature>
<dbReference type="Gene3D" id="3.40.30.10">
    <property type="entry name" value="Glutaredoxin"/>
    <property type="match status" value="1"/>
</dbReference>
<dbReference type="SUPFAM" id="SSF52833">
    <property type="entry name" value="Thioredoxin-like"/>
    <property type="match status" value="1"/>
</dbReference>
<keyword evidence="2" id="KW-0186">Copper</keyword>
<comment type="similarity">
    <text evidence="1">Belongs to the SCO1/2 family.</text>
</comment>
<dbReference type="OrthoDB" id="9790194at2"/>
<dbReference type="RefSeq" id="WP_021100649.1">
    <property type="nucleotide sequence ID" value="NZ_KE557306.1"/>
</dbReference>
<accession>S9RZ63</accession>
<keyword evidence="4" id="KW-0732">Signal</keyword>
<dbReference type="AlphaFoldDB" id="S9RZ63"/>
<evidence type="ECO:0000256" key="1">
    <source>
        <dbReference type="ARBA" id="ARBA00010996"/>
    </source>
</evidence>
<proteinExistence type="inferred from homology"/>
<dbReference type="GO" id="GO:0046872">
    <property type="term" value="F:metal ion binding"/>
    <property type="evidence" value="ECO:0007669"/>
    <property type="project" value="UniProtKB-KW"/>
</dbReference>
<dbReference type="EMBL" id="AONI01000010">
    <property type="protein sequence ID" value="EPX79269.1"/>
    <property type="molecule type" value="Genomic_DNA"/>
</dbReference>
<dbReference type="InterPro" id="IPR003782">
    <property type="entry name" value="SCO1/SenC"/>
</dbReference>
<feature type="disulfide bond" description="Redox-active" evidence="3">
    <location>
        <begin position="59"/>
        <end position="63"/>
    </location>
</feature>
<dbReference type="HOGENOM" id="CLU_050131_3_1_5"/>
<protein>
    <submittedName>
        <fullName evidence="5">Cytochrome oxidase biogenesis protein Sco1/SenC/PrrC, putative copper metallochaperone</fullName>
    </submittedName>
</protein>
<keyword evidence="3" id="KW-1015">Disulfide bond</keyword>
<dbReference type="PANTHER" id="PTHR12151">
    <property type="entry name" value="ELECTRON TRANSPORT PROTIN SCO1/SENC FAMILY MEMBER"/>
    <property type="match status" value="1"/>
</dbReference>
<keyword evidence="6" id="KW-1185">Reference proteome</keyword>
<name>S9RZ63_9RHOB</name>
<sequence>MIRTAIALLALGTPVLADAPPLPFDLGGAYTLTDQSGATRTQADPDGHPQLLFFGYANCREVCSAALPLMAQVVDAAAVEGVEVTPVMITVDPARDTLATLGPALAQHHEDFVGLTGTEAQLQVAYDAYEIETEEVFFDPEYGPVYAHGSFLYLLDAQGELLTLLPPVLSPDAAAQIVAKYTGPQS</sequence>
<evidence type="ECO:0000313" key="5">
    <source>
        <dbReference type="EMBL" id="EPX79269.1"/>
    </source>
</evidence>
<dbReference type="InterPro" id="IPR036249">
    <property type="entry name" value="Thioredoxin-like_sf"/>
</dbReference>
<feature type="chain" id="PRO_5004556142" evidence="4">
    <location>
        <begin position="20"/>
        <end position="186"/>
    </location>
</feature>
<organism evidence="5 6">
    <name type="scientific">Litoreibacter arenae DSM 19593</name>
    <dbReference type="NCBI Taxonomy" id="1123360"/>
    <lineage>
        <taxon>Bacteria</taxon>
        <taxon>Pseudomonadati</taxon>
        <taxon>Pseudomonadota</taxon>
        <taxon>Alphaproteobacteria</taxon>
        <taxon>Rhodobacterales</taxon>
        <taxon>Roseobacteraceae</taxon>
        <taxon>Litoreibacter</taxon>
    </lineage>
</organism>
<evidence type="ECO:0000256" key="4">
    <source>
        <dbReference type="SAM" id="SignalP"/>
    </source>
</evidence>
<reference evidence="6" key="1">
    <citation type="journal article" date="2013" name="Stand. Genomic Sci.">
        <title>Genome sequence of the Litoreibacter arenae type strain (DSM 19593(T)), a member of the Roseobacter clade isolated from sea sand.</title>
        <authorList>
            <person name="Riedel T."/>
            <person name="Fiebig A."/>
            <person name="Petersen J."/>
            <person name="Gronow S."/>
            <person name="Kyrpides N.C."/>
            <person name="Goker M."/>
            <person name="Klenk H.P."/>
        </authorList>
    </citation>
    <scope>NUCLEOTIDE SEQUENCE [LARGE SCALE GENOMIC DNA]</scope>
    <source>
        <strain evidence="6">DSM 19593</strain>
    </source>
</reference>
<comment type="caution">
    <text evidence="5">The sequence shown here is derived from an EMBL/GenBank/DDBJ whole genome shotgun (WGS) entry which is preliminary data.</text>
</comment>
<dbReference type="PANTHER" id="PTHR12151:SF25">
    <property type="entry name" value="LINALOOL DEHYDRATASE_ISOMERASE DOMAIN-CONTAINING PROTEIN"/>
    <property type="match status" value="1"/>
</dbReference>
<dbReference type="PATRIC" id="fig|1123360.3.peg.2071"/>
<gene>
    <name evidence="5" type="ORF">thalar_02094</name>
</gene>
<evidence type="ECO:0000313" key="6">
    <source>
        <dbReference type="Proteomes" id="UP000015351"/>
    </source>
</evidence>
<feature type="signal peptide" evidence="4">
    <location>
        <begin position="1"/>
        <end position="19"/>
    </location>
</feature>
<dbReference type="Pfam" id="PF02630">
    <property type="entry name" value="SCO1-SenC"/>
    <property type="match status" value="1"/>
</dbReference>
<keyword evidence="2" id="KW-0479">Metal-binding</keyword>
<feature type="binding site" evidence="2">
    <location>
        <position position="148"/>
    </location>
    <ligand>
        <name>Cu cation</name>
        <dbReference type="ChEBI" id="CHEBI:23378"/>
    </ligand>
</feature>